<protein>
    <submittedName>
        <fullName evidence="4">Class II aldolase/adducin family protein</fullName>
    </submittedName>
</protein>
<reference evidence="4 5" key="1">
    <citation type="submission" date="2020-02" db="EMBL/GenBank/DDBJ databases">
        <title>Paenibacillus sp. nov., isolated from rhizosphere soil of tomato.</title>
        <authorList>
            <person name="Weon H.-Y."/>
            <person name="Lee S.A."/>
        </authorList>
    </citation>
    <scope>NUCLEOTIDE SEQUENCE [LARGE SCALE GENOMIC DNA]</scope>
    <source>
        <strain evidence="4 5">14171R-81</strain>
    </source>
</reference>
<dbReference type="GO" id="GO:0016832">
    <property type="term" value="F:aldehyde-lyase activity"/>
    <property type="evidence" value="ECO:0007669"/>
    <property type="project" value="TreeGrafter"/>
</dbReference>
<keyword evidence="5" id="KW-1185">Reference proteome</keyword>
<dbReference type="SMART" id="SM01007">
    <property type="entry name" value="Aldolase_II"/>
    <property type="match status" value="1"/>
</dbReference>
<dbReference type="PANTHER" id="PTHR22789:SF0">
    <property type="entry name" value="3-OXO-TETRONATE 4-PHOSPHATE DECARBOXYLASE-RELATED"/>
    <property type="match status" value="1"/>
</dbReference>
<dbReference type="AlphaFoldDB" id="A0A6C0P558"/>
<name>A0A6C0P558_9BACL</name>
<dbReference type="Pfam" id="PF00596">
    <property type="entry name" value="Aldolase_II"/>
    <property type="match status" value="1"/>
</dbReference>
<dbReference type="Gene3D" id="3.40.225.10">
    <property type="entry name" value="Class II aldolase/adducin N-terminal domain"/>
    <property type="match status" value="1"/>
</dbReference>
<evidence type="ECO:0000313" key="4">
    <source>
        <dbReference type="EMBL" id="QHW33670.1"/>
    </source>
</evidence>
<keyword evidence="1" id="KW-0479">Metal-binding</keyword>
<dbReference type="SUPFAM" id="SSF53639">
    <property type="entry name" value="AraD/HMP-PK domain-like"/>
    <property type="match status" value="1"/>
</dbReference>
<keyword evidence="2" id="KW-0456">Lyase</keyword>
<dbReference type="PANTHER" id="PTHR22789">
    <property type="entry name" value="FUCULOSE PHOSPHATE ALDOLASE"/>
    <property type="match status" value="1"/>
</dbReference>
<sequence length="220" mass="24487">MLLGKDAVRSELQAAGRYMMEHGLAWGNAGNISARTGEDRYLITASGTFLGELGDDDFAECTFGGLSFPQGRKASKEMPMHRAVYERRPEIGAVLHASPFYSTMFACSNEELPADLFVETMYYLERVERVPYCHPGSEELGAAVREKAGRANVLLLENHGVLVYDTNIREARMALQTLEMACRMLVTAKSAGVPLAKLPEQTVQHFLNHAGYKPRREWKA</sequence>
<dbReference type="RefSeq" id="WP_162643668.1">
    <property type="nucleotide sequence ID" value="NZ_CP048286.1"/>
</dbReference>
<feature type="domain" description="Class II aldolase/adducin N-terminal" evidence="3">
    <location>
        <begin position="10"/>
        <end position="186"/>
    </location>
</feature>
<evidence type="ECO:0000256" key="1">
    <source>
        <dbReference type="ARBA" id="ARBA00022723"/>
    </source>
</evidence>
<dbReference type="InterPro" id="IPR036409">
    <property type="entry name" value="Aldolase_II/adducin_N_sf"/>
</dbReference>
<dbReference type="Proteomes" id="UP000479114">
    <property type="component" value="Chromosome"/>
</dbReference>
<dbReference type="EMBL" id="CP048286">
    <property type="protein sequence ID" value="QHW33670.1"/>
    <property type="molecule type" value="Genomic_DNA"/>
</dbReference>
<dbReference type="GO" id="GO:0019323">
    <property type="term" value="P:pentose catabolic process"/>
    <property type="evidence" value="ECO:0007669"/>
    <property type="project" value="TreeGrafter"/>
</dbReference>
<evidence type="ECO:0000256" key="2">
    <source>
        <dbReference type="ARBA" id="ARBA00023239"/>
    </source>
</evidence>
<evidence type="ECO:0000313" key="5">
    <source>
        <dbReference type="Proteomes" id="UP000479114"/>
    </source>
</evidence>
<gene>
    <name evidence="4" type="ORF">GZH47_24645</name>
</gene>
<evidence type="ECO:0000259" key="3">
    <source>
        <dbReference type="SMART" id="SM01007"/>
    </source>
</evidence>
<dbReference type="InterPro" id="IPR001303">
    <property type="entry name" value="Aldolase_II/adducin_N"/>
</dbReference>
<dbReference type="InterPro" id="IPR050197">
    <property type="entry name" value="Aldolase_class_II_sugar_metab"/>
</dbReference>
<dbReference type="GO" id="GO:0005829">
    <property type="term" value="C:cytosol"/>
    <property type="evidence" value="ECO:0007669"/>
    <property type="project" value="TreeGrafter"/>
</dbReference>
<accession>A0A6C0P558</accession>
<dbReference type="GO" id="GO:0046872">
    <property type="term" value="F:metal ion binding"/>
    <property type="evidence" value="ECO:0007669"/>
    <property type="project" value="UniProtKB-KW"/>
</dbReference>
<organism evidence="4 5">
    <name type="scientific">Paenibacillus rhizovicinus</name>
    <dbReference type="NCBI Taxonomy" id="2704463"/>
    <lineage>
        <taxon>Bacteria</taxon>
        <taxon>Bacillati</taxon>
        <taxon>Bacillota</taxon>
        <taxon>Bacilli</taxon>
        <taxon>Bacillales</taxon>
        <taxon>Paenibacillaceae</taxon>
        <taxon>Paenibacillus</taxon>
    </lineage>
</organism>
<proteinExistence type="predicted"/>
<dbReference type="KEGG" id="prz:GZH47_24645"/>